<dbReference type="Proteomes" id="UP000199649">
    <property type="component" value="Chromosome I"/>
</dbReference>
<evidence type="ECO:0000313" key="2">
    <source>
        <dbReference type="EMBL" id="SDS15802.1"/>
    </source>
</evidence>
<feature type="transmembrane region" description="Helical" evidence="1">
    <location>
        <begin position="29"/>
        <end position="49"/>
    </location>
</feature>
<evidence type="ECO:0000256" key="1">
    <source>
        <dbReference type="SAM" id="Phobius"/>
    </source>
</evidence>
<gene>
    <name evidence="2" type="ORF">SAMN04489719_1672</name>
</gene>
<name>A0A1H1PX76_9MICO</name>
<keyword evidence="1" id="KW-0472">Membrane</keyword>
<dbReference type="STRING" id="684552.SAMN04489719_1672"/>
<keyword evidence="1" id="KW-1133">Transmembrane helix</keyword>
<keyword evidence="1" id="KW-0812">Transmembrane</keyword>
<reference evidence="3" key="1">
    <citation type="submission" date="2016-10" db="EMBL/GenBank/DDBJ databases">
        <authorList>
            <person name="Varghese N."/>
            <person name="Submissions S."/>
        </authorList>
    </citation>
    <scope>NUCLEOTIDE SEQUENCE [LARGE SCALE GENOMIC DNA]</scope>
    <source>
        <strain evidence="3">DSM 22965</strain>
    </source>
</reference>
<sequence length="363" mass="38606">MRLDTLRPSNLHPSKLRAALLRWFPPHRIATALRAALAAMAAWLVGNLLPGDVAQYSYAAPLGAFVATGTSFFSIARAALQQSVALAIGAALGLALFSVEMPGLLKIGIIAAVAVLLPGAAALGTSASVVPVAALLVIMFGSVDPDGYAAAYVGEFTIGLIVGVLVNALARPPIWDAHARKALLDQVEGLADRVETLAELLRGDWPPEREDWADWGPVLEAGVERLDRDLQDARESRRLNPRTLWHREDVTPDAEVAALRAIVHRTIDVLDTASGAAWAVPIEVRLDAEARPLVADALQGLSGHLRAWASGKDVADASAASEEAIRALAEHVATHDRPDPGLGTIIFALRAIRERIGRVTEEE</sequence>
<dbReference type="AlphaFoldDB" id="A0A1H1PX76"/>
<dbReference type="EMBL" id="LT629734">
    <property type="protein sequence ID" value="SDS15802.1"/>
    <property type="molecule type" value="Genomic_DNA"/>
</dbReference>
<feature type="transmembrane region" description="Helical" evidence="1">
    <location>
        <begin position="79"/>
        <end position="97"/>
    </location>
</feature>
<keyword evidence="3" id="KW-1185">Reference proteome</keyword>
<protein>
    <recommendedName>
        <fullName evidence="4">Aromatic acid exporter family member 1</fullName>
    </recommendedName>
</protein>
<feature type="transmembrane region" description="Helical" evidence="1">
    <location>
        <begin position="148"/>
        <end position="170"/>
    </location>
</feature>
<feature type="transmembrane region" description="Helical" evidence="1">
    <location>
        <begin position="56"/>
        <end position="73"/>
    </location>
</feature>
<organism evidence="2 3">
    <name type="scientific">Agrococcus carbonis</name>
    <dbReference type="NCBI Taxonomy" id="684552"/>
    <lineage>
        <taxon>Bacteria</taxon>
        <taxon>Bacillati</taxon>
        <taxon>Actinomycetota</taxon>
        <taxon>Actinomycetes</taxon>
        <taxon>Micrococcales</taxon>
        <taxon>Microbacteriaceae</taxon>
        <taxon>Agrococcus</taxon>
    </lineage>
</organism>
<accession>A0A1H1PX76</accession>
<evidence type="ECO:0000313" key="3">
    <source>
        <dbReference type="Proteomes" id="UP000199649"/>
    </source>
</evidence>
<proteinExistence type="predicted"/>
<evidence type="ECO:0008006" key="4">
    <source>
        <dbReference type="Google" id="ProtNLM"/>
    </source>
</evidence>
<feature type="transmembrane region" description="Helical" evidence="1">
    <location>
        <begin position="109"/>
        <end position="142"/>
    </location>
</feature>